<evidence type="ECO:0000313" key="3">
    <source>
        <dbReference type="Proteomes" id="UP001140560"/>
    </source>
</evidence>
<evidence type="ECO:0000259" key="1">
    <source>
        <dbReference type="PROSITE" id="PS50174"/>
    </source>
</evidence>
<protein>
    <recommendedName>
        <fullName evidence="1">G-patch domain-containing protein</fullName>
    </recommendedName>
</protein>
<feature type="domain" description="G-patch" evidence="1">
    <location>
        <begin position="135"/>
        <end position="183"/>
    </location>
</feature>
<dbReference type="PANTHER" id="PTHR20923">
    <property type="entry name" value="BAT4 PROTEIN-RELATED"/>
    <property type="match status" value="1"/>
</dbReference>
<dbReference type="InterPro" id="IPR039146">
    <property type="entry name" value="GPANK1"/>
</dbReference>
<dbReference type="GO" id="GO:0003676">
    <property type="term" value="F:nucleic acid binding"/>
    <property type="evidence" value="ECO:0007669"/>
    <property type="project" value="InterPro"/>
</dbReference>
<organism evidence="2 3">
    <name type="scientific">Neocucurbitaria cava</name>
    <dbReference type="NCBI Taxonomy" id="798079"/>
    <lineage>
        <taxon>Eukaryota</taxon>
        <taxon>Fungi</taxon>
        <taxon>Dikarya</taxon>
        <taxon>Ascomycota</taxon>
        <taxon>Pezizomycotina</taxon>
        <taxon>Dothideomycetes</taxon>
        <taxon>Pleosporomycetidae</taxon>
        <taxon>Pleosporales</taxon>
        <taxon>Pleosporineae</taxon>
        <taxon>Cucurbitariaceae</taxon>
        <taxon>Neocucurbitaria</taxon>
    </lineage>
</organism>
<dbReference type="SMART" id="SM00443">
    <property type="entry name" value="G_patch"/>
    <property type="match status" value="1"/>
</dbReference>
<reference evidence="2" key="1">
    <citation type="submission" date="2022-10" db="EMBL/GenBank/DDBJ databases">
        <title>Tapping the CABI collections for fungal endophytes: first genome assemblies for Collariella, Neodidymelliopsis, Ascochyta clinopodiicola, Didymella pomorum, Didymosphaeria variabile, Neocosmospora piperis and Neocucurbitaria cava.</title>
        <authorList>
            <person name="Hill R."/>
        </authorList>
    </citation>
    <scope>NUCLEOTIDE SEQUENCE</scope>
    <source>
        <strain evidence="2">IMI 356814</strain>
    </source>
</reference>
<dbReference type="OrthoDB" id="20282at2759"/>
<dbReference type="PROSITE" id="PS50174">
    <property type="entry name" value="G_PATCH"/>
    <property type="match status" value="1"/>
</dbReference>
<sequence>MAAPTMNPRHEEDTLEDMFEFADDPRYDGSDISTVPFVEQPAFGRGLWKKPVSFVREGAERPSPTKGLTPDGRTMAEAYAAIFLPNGPPQPKPPAGPLCGVCGCPVTEKDQRDHYLSLSHQLALPRAPIPSAIDRNRMGLKYMEKHGYDVDAQKGLGATGEGMLYPIVPKEKRDKFGLGINVEEHTKKKALGGASAADVKQGKLDAGKVRKLAAVEKKRHEKLQRAFYGNDEVEKYLDRLHG</sequence>
<dbReference type="PANTHER" id="PTHR20923:SF1">
    <property type="entry name" value="G PATCH DOMAIN AND ANKYRIN REPEAT-CONTAINING PROTEIN 1"/>
    <property type="match status" value="1"/>
</dbReference>
<dbReference type="InterPro" id="IPR000467">
    <property type="entry name" value="G_patch_dom"/>
</dbReference>
<dbReference type="AlphaFoldDB" id="A0A9W8Y4L3"/>
<name>A0A9W8Y4L3_9PLEO</name>
<dbReference type="EMBL" id="JAPEUY010000012">
    <property type="protein sequence ID" value="KAJ4367433.1"/>
    <property type="molecule type" value="Genomic_DNA"/>
</dbReference>
<dbReference type="Proteomes" id="UP001140560">
    <property type="component" value="Unassembled WGS sequence"/>
</dbReference>
<proteinExistence type="predicted"/>
<comment type="caution">
    <text evidence="2">The sequence shown here is derived from an EMBL/GenBank/DDBJ whole genome shotgun (WGS) entry which is preliminary data.</text>
</comment>
<keyword evidence="3" id="KW-1185">Reference proteome</keyword>
<accession>A0A9W8Y4L3</accession>
<evidence type="ECO:0000313" key="2">
    <source>
        <dbReference type="EMBL" id="KAJ4367433.1"/>
    </source>
</evidence>
<gene>
    <name evidence="2" type="ORF">N0V83_007015</name>
</gene>